<keyword evidence="2" id="KW-1185">Reference proteome</keyword>
<proteinExistence type="predicted"/>
<protein>
    <submittedName>
        <fullName evidence="1">Uncharacterized protein</fullName>
    </submittedName>
</protein>
<evidence type="ECO:0000313" key="2">
    <source>
        <dbReference type="Proteomes" id="UP000249165"/>
    </source>
</evidence>
<organism evidence="1 2">
    <name type="scientific">Salipiger aestuarii</name>
    <dbReference type="NCBI Taxonomy" id="568098"/>
    <lineage>
        <taxon>Bacteria</taxon>
        <taxon>Pseudomonadati</taxon>
        <taxon>Pseudomonadota</taxon>
        <taxon>Alphaproteobacteria</taxon>
        <taxon>Rhodobacterales</taxon>
        <taxon>Roseobacteraceae</taxon>
        <taxon>Salipiger</taxon>
    </lineage>
</organism>
<reference evidence="1 2" key="1">
    <citation type="submission" date="2018-06" db="EMBL/GenBank/DDBJ databases">
        <title>Genomic Encyclopedia of Archaeal and Bacterial Type Strains, Phase II (KMG-II): from individual species to whole genera.</title>
        <authorList>
            <person name="Goeker M."/>
        </authorList>
    </citation>
    <scope>NUCLEOTIDE SEQUENCE [LARGE SCALE GENOMIC DNA]</scope>
    <source>
        <strain evidence="1 2">DSM 22011</strain>
    </source>
</reference>
<dbReference type="OrthoDB" id="7816979at2"/>
<dbReference type="EMBL" id="QLMG01000003">
    <property type="protein sequence ID" value="RAK21845.1"/>
    <property type="molecule type" value="Genomic_DNA"/>
</dbReference>
<dbReference type="RefSeq" id="WP_009507182.1">
    <property type="nucleotide sequence ID" value="NZ_LIGK01000001.1"/>
</dbReference>
<comment type="caution">
    <text evidence="1">The sequence shown here is derived from an EMBL/GenBank/DDBJ whole genome shotgun (WGS) entry which is preliminary data.</text>
</comment>
<sequence>MQIILHLGAHCTDEDRLLRGMLRNAGDFRKEAVAIPGPGRYRRLLSETIHQLGDRAPAPEAREVLLDTMLDEDPDEVRRLVLSHENLLSVPKLILAGGGLYRKFEARLETMQRLFPGDEIRVFLGLRDFATFLPAAWQCSPLESFDAFLNGANPMHLRWSDFVARIASHVPVTCWCNEDTPLIWGQILREMAGVPLDRKIIGSFAMLSEIITPEGMRRFRSFLNDNPTVNEAQKRRVMTAFLDKYGLDDAIEQELDLPGWDAAYVDMLTEIYDEDVWQIGRMQNVTLITP</sequence>
<accession>A0A327YQ86</accession>
<dbReference type="AlphaFoldDB" id="A0A327YQ86"/>
<dbReference type="Proteomes" id="UP000249165">
    <property type="component" value="Unassembled WGS sequence"/>
</dbReference>
<evidence type="ECO:0000313" key="1">
    <source>
        <dbReference type="EMBL" id="RAK21845.1"/>
    </source>
</evidence>
<name>A0A327YQ86_9RHOB</name>
<gene>
    <name evidence="1" type="ORF">ATI53_10031</name>
</gene>